<dbReference type="AlphaFoldDB" id="A0A8K0MKL4"/>
<organism evidence="3 4">
    <name type="scientific">Rhamnella rubrinervis</name>
    <dbReference type="NCBI Taxonomy" id="2594499"/>
    <lineage>
        <taxon>Eukaryota</taxon>
        <taxon>Viridiplantae</taxon>
        <taxon>Streptophyta</taxon>
        <taxon>Embryophyta</taxon>
        <taxon>Tracheophyta</taxon>
        <taxon>Spermatophyta</taxon>
        <taxon>Magnoliopsida</taxon>
        <taxon>eudicotyledons</taxon>
        <taxon>Gunneridae</taxon>
        <taxon>Pentapetalae</taxon>
        <taxon>rosids</taxon>
        <taxon>fabids</taxon>
        <taxon>Rosales</taxon>
        <taxon>Rhamnaceae</taxon>
        <taxon>rhamnoid group</taxon>
        <taxon>Rhamneae</taxon>
        <taxon>Rhamnella</taxon>
    </lineage>
</organism>
<keyword evidence="4" id="KW-1185">Reference proteome</keyword>
<evidence type="ECO:0000256" key="1">
    <source>
        <dbReference type="SAM" id="MobiDB-lite"/>
    </source>
</evidence>
<evidence type="ECO:0000256" key="2">
    <source>
        <dbReference type="SAM" id="Phobius"/>
    </source>
</evidence>
<keyword evidence="2" id="KW-1133">Transmembrane helix</keyword>
<gene>
    <name evidence="3" type="ORF">FNV43_RR09694</name>
</gene>
<feature type="compositionally biased region" description="Polar residues" evidence="1">
    <location>
        <begin position="159"/>
        <end position="175"/>
    </location>
</feature>
<proteinExistence type="predicted"/>
<comment type="caution">
    <text evidence="3">The sequence shown here is derived from an EMBL/GenBank/DDBJ whole genome shotgun (WGS) entry which is preliminary data.</text>
</comment>
<dbReference type="Proteomes" id="UP000796880">
    <property type="component" value="Unassembled WGS sequence"/>
</dbReference>
<feature type="region of interest" description="Disordered" evidence="1">
    <location>
        <begin position="151"/>
        <end position="216"/>
    </location>
</feature>
<keyword evidence="2" id="KW-0812">Transmembrane</keyword>
<sequence>MSLSRKDVGEMRFKTTKRVAGYASSLFSLGMLYALRLKGMYAYPWLLGVPVAQVGLDLWLVERYPTQEGSKEFLIPGEIYSEMVRSSQLEEWVSGGGARLIISTQGKLDSGRKDLDPGSALPGRSSTQGELDLRRLILDLGRAPLKEGTFNLRKKELDSGNTQSKEGNLNSGNNQPEEEEPRPKESSNWAGKFQPEEEGTSTRRTAGGRKDLDPGRHDLRRYVLDLGSIQHEKEVLDSGNAQHEEQNLNSWNAQHEEENLNSGNTQLEEENLNSGNTQLEEGKLNLGMLVLDPRKLDLGRLIVTSGRARLEEGNLKLGNTQPGKGELTLGRTYWERVTYNKAVDLILDIPLRVGCINSQCPFQMSSSKEIFGNDCAKM</sequence>
<reference evidence="3" key="1">
    <citation type="submission" date="2020-03" db="EMBL/GenBank/DDBJ databases">
        <title>A high-quality chromosome-level genome assembly of a woody plant with both climbing and erect habits, Rhamnella rubrinervis.</title>
        <authorList>
            <person name="Lu Z."/>
            <person name="Yang Y."/>
            <person name="Zhu X."/>
            <person name="Sun Y."/>
        </authorList>
    </citation>
    <scope>NUCLEOTIDE SEQUENCE</scope>
    <source>
        <strain evidence="3">BYM</strain>
        <tissue evidence="3">Leaf</tissue>
    </source>
</reference>
<name>A0A8K0MKL4_9ROSA</name>
<keyword evidence="2" id="KW-0472">Membrane</keyword>
<protein>
    <submittedName>
        <fullName evidence="3">Uncharacterized protein</fullName>
    </submittedName>
</protein>
<accession>A0A8K0MKL4</accession>
<evidence type="ECO:0000313" key="3">
    <source>
        <dbReference type="EMBL" id="KAF3448970.1"/>
    </source>
</evidence>
<feature type="transmembrane region" description="Helical" evidence="2">
    <location>
        <begin position="20"/>
        <end position="36"/>
    </location>
</feature>
<feature type="region of interest" description="Disordered" evidence="1">
    <location>
        <begin position="107"/>
        <end position="127"/>
    </location>
</feature>
<evidence type="ECO:0000313" key="4">
    <source>
        <dbReference type="Proteomes" id="UP000796880"/>
    </source>
</evidence>
<dbReference type="EMBL" id="VOIH02000004">
    <property type="protein sequence ID" value="KAF3448970.1"/>
    <property type="molecule type" value="Genomic_DNA"/>
</dbReference>